<dbReference type="EMBL" id="JACEIK010001358">
    <property type="protein sequence ID" value="MCD7468579.1"/>
    <property type="molecule type" value="Genomic_DNA"/>
</dbReference>
<organism evidence="2 3">
    <name type="scientific">Datura stramonium</name>
    <name type="common">Jimsonweed</name>
    <name type="synonym">Common thornapple</name>
    <dbReference type="NCBI Taxonomy" id="4076"/>
    <lineage>
        <taxon>Eukaryota</taxon>
        <taxon>Viridiplantae</taxon>
        <taxon>Streptophyta</taxon>
        <taxon>Embryophyta</taxon>
        <taxon>Tracheophyta</taxon>
        <taxon>Spermatophyta</taxon>
        <taxon>Magnoliopsida</taxon>
        <taxon>eudicotyledons</taxon>
        <taxon>Gunneridae</taxon>
        <taxon>Pentapetalae</taxon>
        <taxon>asterids</taxon>
        <taxon>lamiids</taxon>
        <taxon>Solanales</taxon>
        <taxon>Solanaceae</taxon>
        <taxon>Solanoideae</taxon>
        <taxon>Datureae</taxon>
        <taxon>Datura</taxon>
    </lineage>
</organism>
<sequence length="66" mass="7256">TSPSSRSQRVDVDSTGIYNGIELFLGTSKGSALRYATFTPWKTIGAIALILDILALGGRKRDRRRM</sequence>
<evidence type="ECO:0000313" key="3">
    <source>
        <dbReference type="Proteomes" id="UP000823775"/>
    </source>
</evidence>
<protein>
    <recommendedName>
        <fullName evidence="4">Apolipoprotein N-acyltransferase</fullName>
    </recommendedName>
</protein>
<reference evidence="2 3" key="1">
    <citation type="journal article" date="2021" name="BMC Genomics">
        <title>Datura genome reveals duplications of psychoactive alkaloid biosynthetic genes and high mutation rate following tissue culture.</title>
        <authorList>
            <person name="Rajewski A."/>
            <person name="Carter-House D."/>
            <person name="Stajich J."/>
            <person name="Litt A."/>
        </authorList>
    </citation>
    <scope>NUCLEOTIDE SEQUENCE [LARGE SCALE GENOMIC DNA]</scope>
    <source>
        <strain evidence="2">AR-01</strain>
    </source>
</reference>
<proteinExistence type="predicted"/>
<keyword evidence="1" id="KW-0812">Transmembrane</keyword>
<evidence type="ECO:0000313" key="2">
    <source>
        <dbReference type="EMBL" id="MCD7468579.1"/>
    </source>
</evidence>
<comment type="caution">
    <text evidence="2">The sequence shown here is derived from an EMBL/GenBank/DDBJ whole genome shotgun (WGS) entry which is preliminary data.</text>
</comment>
<name>A0ABS8TDC8_DATST</name>
<accession>A0ABS8TDC8</accession>
<evidence type="ECO:0008006" key="4">
    <source>
        <dbReference type="Google" id="ProtNLM"/>
    </source>
</evidence>
<feature type="transmembrane region" description="Helical" evidence="1">
    <location>
        <begin position="38"/>
        <end position="57"/>
    </location>
</feature>
<dbReference type="Proteomes" id="UP000823775">
    <property type="component" value="Unassembled WGS sequence"/>
</dbReference>
<keyword evidence="1" id="KW-0472">Membrane</keyword>
<keyword evidence="1" id="KW-1133">Transmembrane helix</keyword>
<evidence type="ECO:0000256" key="1">
    <source>
        <dbReference type="SAM" id="Phobius"/>
    </source>
</evidence>
<keyword evidence="3" id="KW-1185">Reference proteome</keyword>
<gene>
    <name evidence="2" type="ORF">HAX54_006939</name>
</gene>
<feature type="non-terminal residue" evidence="2">
    <location>
        <position position="1"/>
    </location>
</feature>